<dbReference type="GO" id="GO:0008834">
    <property type="term" value="F:ditrans,polycis-undecaprenyl-diphosphate synthase [(2E,6E)-farnesyl-diphosphate specific] activity"/>
    <property type="evidence" value="ECO:0007669"/>
    <property type="project" value="TreeGrafter"/>
</dbReference>
<keyword evidence="2" id="KW-0460">Magnesium</keyword>
<dbReference type="Pfam" id="PF01255">
    <property type="entry name" value="Prenyltransf"/>
    <property type="match status" value="1"/>
</dbReference>
<comment type="subunit">
    <text evidence="2">Homodimer.</text>
</comment>
<feature type="binding site" evidence="2">
    <location>
        <position position="201"/>
    </location>
    <ligand>
        <name>substrate</name>
    </ligand>
</feature>
<dbReference type="GO" id="GO:0016094">
    <property type="term" value="P:polyprenol biosynthetic process"/>
    <property type="evidence" value="ECO:0007669"/>
    <property type="project" value="TreeGrafter"/>
</dbReference>
<keyword evidence="1 2" id="KW-0808">Transferase</keyword>
<protein>
    <recommendedName>
        <fullName evidence="2">Isoprenyl transferase</fullName>
        <ecNumber evidence="2">2.5.1.-</ecNumber>
    </recommendedName>
</protein>
<feature type="binding site" evidence="2">
    <location>
        <position position="82"/>
    </location>
    <ligand>
        <name>substrate</name>
    </ligand>
</feature>
<dbReference type="GO" id="GO:0005829">
    <property type="term" value="C:cytosol"/>
    <property type="evidence" value="ECO:0007669"/>
    <property type="project" value="TreeGrafter"/>
</dbReference>
<accession>A0AAE3HD37</accession>
<dbReference type="AlphaFoldDB" id="A0AAE3HD37"/>
<dbReference type="EMBL" id="JANKAS010000002">
    <property type="protein sequence ID" value="MCR1898116.1"/>
    <property type="molecule type" value="Genomic_DNA"/>
</dbReference>
<feature type="binding site" evidence="2">
    <location>
        <position position="50"/>
    </location>
    <ligand>
        <name>substrate</name>
    </ligand>
</feature>
<dbReference type="EC" id="2.5.1.-" evidence="2"/>
<comment type="caution">
    <text evidence="3">The sequence shown here is derived from an EMBL/GenBank/DDBJ whole genome shotgun (WGS) entry which is preliminary data.</text>
</comment>
<dbReference type="GO" id="GO:0030145">
    <property type="term" value="F:manganese ion binding"/>
    <property type="evidence" value="ECO:0007669"/>
    <property type="project" value="TreeGrafter"/>
</dbReference>
<organism evidence="3 4">
    <name type="scientific">Irregularibacter muris</name>
    <dbReference type="NCBI Taxonomy" id="1796619"/>
    <lineage>
        <taxon>Bacteria</taxon>
        <taxon>Bacillati</taxon>
        <taxon>Bacillota</taxon>
        <taxon>Clostridia</taxon>
        <taxon>Eubacteriales</taxon>
        <taxon>Eubacteriaceae</taxon>
        <taxon>Irregularibacter</taxon>
    </lineage>
</organism>
<feature type="binding site" evidence="2">
    <location>
        <begin position="78"/>
        <end position="80"/>
    </location>
    <ligand>
        <name>substrate</name>
    </ligand>
</feature>
<evidence type="ECO:0000256" key="1">
    <source>
        <dbReference type="ARBA" id="ARBA00022679"/>
    </source>
</evidence>
<dbReference type="PANTHER" id="PTHR10291">
    <property type="entry name" value="DEHYDRODOLICHYL DIPHOSPHATE SYNTHASE FAMILY MEMBER"/>
    <property type="match status" value="1"/>
</dbReference>
<dbReference type="GO" id="GO:0000287">
    <property type="term" value="F:magnesium ion binding"/>
    <property type="evidence" value="ECO:0007669"/>
    <property type="project" value="UniProtKB-UniRule"/>
</dbReference>
<sequence length="253" mass="29134">MFFLKNKKRKDIQSQEHNIDKEKLPKHIAIIMDGNGRWAKKRGLPRMAGHRAGVETLREVIRTSSDIGIEVLTLYAFSTENWKRPKNEVDALMNLLVEYLNKEVDELHRNNIKINAIGEIDTLPEKSKKAILDAMTLTGENTGLIVNVALNYGGRDELIHGFKDMLNAVQKGNLKIENINENTVENYLYTANLPDPDLLIRPGGEMRISNFLLWQLAYTEFCFTDILWPDFKKENLMEAIISYQVRDRRYGGI</sequence>
<dbReference type="SUPFAM" id="SSF64005">
    <property type="entry name" value="Undecaprenyl diphosphate synthase"/>
    <property type="match status" value="1"/>
</dbReference>
<evidence type="ECO:0000256" key="2">
    <source>
        <dbReference type="HAMAP-Rule" id="MF_01139"/>
    </source>
</evidence>
<proteinExistence type="inferred from homology"/>
<feature type="binding site" evidence="2">
    <location>
        <position position="220"/>
    </location>
    <ligand>
        <name>Mg(2+)</name>
        <dbReference type="ChEBI" id="CHEBI:18420"/>
    </ligand>
</feature>
<dbReference type="InterPro" id="IPR036424">
    <property type="entry name" value="UPP_synth-like_sf"/>
</dbReference>
<reference evidence="3" key="1">
    <citation type="submission" date="2022-07" db="EMBL/GenBank/DDBJ databases">
        <title>Enhanced cultured diversity of the mouse gut microbiota enables custom-made synthetic communities.</title>
        <authorList>
            <person name="Afrizal A."/>
        </authorList>
    </citation>
    <scope>NUCLEOTIDE SEQUENCE</scope>
    <source>
        <strain evidence="3">DSM 28593</strain>
    </source>
</reference>
<dbReference type="PANTHER" id="PTHR10291:SF0">
    <property type="entry name" value="DEHYDRODOLICHYL DIPHOSPHATE SYNTHASE 2"/>
    <property type="match status" value="1"/>
</dbReference>
<feature type="binding site" evidence="2">
    <location>
        <position position="33"/>
    </location>
    <ligand>
        <name>Mg(2+)</name>
        <dbReference type="ChEBI" id="CHEBI:18420"/>
    </ligand>
</feature>
<dbReference type="InterPro" id="IPR001441">
    <property type="entry name" value="UPP_synth-like"/>
</dbReference>
<dbReference type="Proteomes" id="UP001205748">
    <property type="component" value="Unassembled WGS sequence"/>
</dbReference>
<feature type="active site" description="Proton acceptor" evidence="2">
    <location>
        <position position="81"/>
    </location>
</feature>
<dbReference type="RefSeq" id="WP_257529572.1">
    <property type="nucleotide sequence ID" value="NZ_JANKAS010000002.1"/>
</dbReference>
<feature type="binding site" evidence="2">
    <location>
        <position position="38"/>
    </location>
    <ligand>
        <name>substrate</name>
    </ligand>
</feature>
<dbReference type="PROSITE" id="PS01066">
    <property type="entry name" value="UPP_SYNTHASE"/>
    <property type="match status" value="1"/>
</dbReference>
<dbReference type="HAMAP" id="MF_01139">
    <property type="entry name" value="ISPT"/>
    <property type="match status" value="1"/>
</dbReference>
<keyword evidence="2" id="KW-0479">Metal-binding</keyword>
<dbReference type="Gene3D" id="3.40.1180.10">
    <property type="entry name" value="Decaprenyl diphosphate synthase-like"/>
    <property type="match status" value="1"/>
</dbReference>
<dbReference type="FunFam" id="3.40.1180.10:FF:000001">
    <property type="entry name" value="(2E,6E)-farnesyl-diphosphate-specific ditrans,polycis-undecaprenyl-diphosphate synthase"/>
    <property type="match status" value="1"/>
</dbReference>
<evidence type="ECO:0000313" key="3">
    <source>
        <dbReference type="EMBL" id="MCR1898116.1"/>
    </source>
</evidence>
<comment type="similarity">
    <text evidence="2">Belongs to the UPP synthase family.</text>
</comment>
<feature type="binding site" evidence="2">
    <location>
        <position position="46"/>
    </location>
    <ligand>
        <name>substrate</name>
    </ligand>
</feature>
<evidence type="ECO:0000313" key="4">
    <source>
        <dbReference type="Proteomes" id="UP001205748"/>
    </source>
</evidence>
<name>A0AAE3HD37_9FIRM</name>
<gene>
    <name evidence="3" type="ORF">NSA47_03830</name>
</gene>
<feature type="binding site" evidence="2">
    <location>
        <position position="84"/>
    </location>
    <ligand>
        <name>substrate</name>
    </ligand>
</feature>
<feature type="active site" evidence="2">
    <location>
        <position position="33"/>
    </location>
</feature>
<dbReference type="NCBIfam" id="TIGR00055">
    <property type="entry name" value="uppS"/>
    <property type="match status" value="1"/>
</dbReference>
<comment type="cofactor">
    <cofactor evidence="2">
        <name>Mg(2+)</name>
        <dbReference type="ChEBI" id="CHEBI:18420"/>
    </cofactor>
    <text evidence="2">Binds 2 magnesium ions per subunit.</text>
</comment>
<dbReference type="InterPro" id="IPR018520">
    <property type="entry name" value="UPP_synth-like_CS"/>
</dbReference>
<feature type="binding site" evidence="2">
    <location>
        <begin position="207"/>
        <end position="209"/>
    </location>
    <ligand>
        <name>substrate</name>
    </ligand>
</feature>
<comment type="function">
    <text evidence="2">Catalyzes the condensation of isopentenyl diphosphate (IPP) with allylic pyrophosphates generating different type of terpenoids.</text>
</comment>
<keyword evidence="4" id="KW-1185">Reference proteome</keyword>
<dbReference type="CDD" id="cd00475">
    <property type="entry name" value="Cis_IPPS"/>
    <property type="match status" value="1"/>
</dbReference>
<feature type="binding site" evidence="2">
    <location>
        <begin position="34"/>
        <end position="37"/>
    </location>
    <ligand>
        <name>substrate</name>
    </ligand>
</feature>
<dbReference type="NCBIfam" id="NF011405">
    <property type="entry name" value="PRK14830.1"/>
    <property type="match status" value="1"/>
</dbReference>